<dbReference type="RefSeq" id="WP_209377836.1">
    <property type="nucleotide sequence ID" value="NZ_JAGIZB010000002.1"/>
</dbReference>
<sequence length="380" mass="41153">MTEHGSAAGVAVSVVHVSSGVVRHGAAEVEVGCDPSLIRFLTLQAIDVEGRVIAQTGFNEARVSILGATAAARLPLPEDRPVGALRVVPAGAEAEVEYTPDFQLHRLFFASPQAFAASKVARRRGERPRDKETHLYMVRQMARAYAVTSKGKESELTVTMTCSYGYRAAELLDEKHAHESLTLINCLHVHMQMQKFSEQLESRSLSLLTAQWHAAAAARDRAAFEAALRQILSNAESYSRNSLAFTMCYNSVRGMAVLAGYCILCLKVEAALAALAGIRTILTAAGRVFAFHPAHLDEFTRTCRIAVPLEDFENVLRGSSNQQVGDMLQLRMPHVKLTLGQAASEQLIRPSIRSDNPDALLVIIQGFTASGDISAAQVAG</sequence>
<accession>A0ABS4AAL2</accession>
<evidence type="ECO:0000313" key="2">
    <source>
        <dbReference type="Proteomes" id="UP000681594"/>
    </source>
</evidence>
<gene>
    <name evidence="1" type="ORF">J8J14_02335</name>
</gene>
<protein>
    <submittedName>
        <fullName evidence="1">Uncharacterized protein</fullName>
    </submittedName>
</protein>
<name>A0ABS4AAL2_9PROT</name>
<organism evidence="1 2">
    <name type="scientific">Pararoseomonas baculiformis</name>
    <dbReference type="NCBI Taxonomy" id="2820812"/>
    <lineage>
        <taxon>Bacteria</taxon>
        <taxon>Pseudomonadati</taxon>
        <taxon>Pseudomonadota</taxon>
        <taxon>Alphaproteobacteria</taxon>
        <taxon>Acetobacterales</taxon>
        <taxon>Acetobacteraceae</taxon>
        <taxon>Pararoseomonas</taxon>
    </lineage>
</organism>
<reference evidence="1 2" key="1">
    <citation type="submission" date="2021-03" db="EMBL/GenBank/DDBJ databases">
        <authorList>
            <person name="So Y."/>
        </authorList>
    </citation>
    <scope>NUCLEOTIDE SEQUENCE [LARGE SCALE GENOMIC DNA]</scope>
    <source>
        <strain evidence="1 2">SSH11</strain>
    </source>
</reference>
<comment type="caution">
    <text evidence="1">The sequence shown here is derived from an EMBL/GenBank/DDBJ whole genome shotgun (WGS) entry which is preliminary data.</text>
</comment>
<dbReference type="EMBL" id="JAGIZB010000002">
    <property type="protein sequence ID" value="MBP0443605.1"/>
    <property type="molecule type" value="Genomic_DNA"/>
</dbReference>
<keyword evidence="2" id="KW-1185">Reference proteome</keyword>
<dbReference type="Proteomes" id="UP000681594">
    <property type="component" value="Unassembled WGS sequence"/>
</dbReference>
<proteinExistence type="predicted"/>
<evidence type="ECO:0000313" key="1">
    <source>
        <dbReference type="EMBL" id="MBP0443605.1"/>
    </source>
</evidence>